<dbReference type="OrthoDB" id="3900342at2759"/>
<organism evidence="3 4">
    <name type="scientific">Brachionus plicatilis</name>
    <name type="common">Marine rotifer</name>
    <name type="synonym">Brachionus muelleri</name>
    <dbReference type="NCBI Taxonomy" id="10195"/>
    <lineage>
        <taxon>Eukaryota</taxon>
        <taxon>Metazoa</taxon>
        <taxon>Spiralia</taxon>
        <taxon>Gnathifera</taxon>
        <taxon>Rotifera</taxon>
        <taxon>Eurotatoria</taxon>
        <taxon>Monogononta</taxon>
        <taxon>Pseudotrocha</taxon>
        <taxon>Ploima</taxon>
        <taxon>Brachionidae</taxon>
        <taxon>Brachionus</taxon>
    </lineage>
</organism>
<feature type="domain" description="Cationic amino acid transporter C-terminal" evidence="2">
    <location>
        <begin position="3"/>
        <end position="39"/>
    </location>
</feature>
<dbReference type="Proteomes" id="UP000276133">
    <property type="component" value="Unassembled WGS sequence"/>
</dbReference>
<dbReference type="Pfam" id="PF13906">
    <property type="entry name" value="AA_permease_C"/>
    <property type="match status" value="1"/>
</dbReference>
<accession>A0A3M7P6S1</accession>
<gene>
    <name evidence="3" type="ORF">BpHYR1_001636</name>
</gene>
<keyword evidence="4" id="KW-1185">Reference proteome</keyword>
<reference evidence="3 4" key="1">
    <citation type="journal article" date="2018" name="Sci. Rep.">
        <title>Genomic signatures of local adaptation to the degree of environmental predictability in rotifers.</title>
        <authorList>
            <person name="Franch-Gras L."/>
            <person name="Hahn C."/>
            <person name="Garcia-Roger E.M."/>
            <person name="Carmona M.J."/>
            <person name="Serra M."/>
            <person name="Gomez A."/>
        </authorList>
    </citation>
    <scope>NUCLEOTIDE SEQUENCE [LARGE SCALE GENOMIC DNA]</scope>
    <source>
        <strain evidence="3">HYR1</strain>
    </source>
</reference>
<sequence length="54" mass="6229">MTFRVPGVPFLPILVIVLNTYLMMASESTEWVLFIVLIITCTPKVDNLFKDKNR</sequence>
<evidence type="ECO:0000259" key="2">
    <source>
        <dbReference type="Pfam" id="PF13906"/>
    </source>
</evidence>
<proteinExistence type="predicted"/>
<keyword evidence="1" id="KW-0812">Transmembrane</keyword>
<dbReference type="EMBL" id="REGN01013092">
    <property type="protein sequence ID" value="RMZ94384.1"/>
    <property type="molecule type" value="Genomic_DNA"/>
</dbReference>
<feature type="transmembrane region" description="Helical" evidence="1">
    <location>
        <begin position="31"/>
        <end position="49"/>
    </location>
</feature>
<dbReference type="InterPro" id="IPR029485">
    <property type="entry name" value="CAT_C"/>
</dbReference>
<comment type="caution">
    <text evidence="3">The sequence shown here is derived from an EMBL/GenBank/DDBJ whole genome shotgun (WGS) entry which is preliminary data.</text>
</comment>
<evidence type="ECO:0000313" key="3">
    <source>
        <dbReference type="EMBL" id="RMZ94384.1"/>
    </source>
</evidence>
<dbReference type="AlphaFoldDB" id="A0A3M7P6S1"/>
<evidence type="ECO:0000313" key="4">
    <source>
        <dbReference type="Proteomes" id="UP000276133"/>
    </source>
</evidence>
<feature type="transmembrane region" description="Helical" evidence="1">
    <location>
        <begin position="7"/>
        <end position="25"/>
    </location>
</feature>
<keyword evidence="1" id="KW-0472">Membrane</keyword>
<protein>
    <recommendedName>
        <fullName evidence="2">Cationic amino acid transporter C-terminal domain-containing protein</fullName>
    </recommendedName>
</protein>
<keyword evidence="1" id="KW-1133">Transmembrane helix</keyword>
<name>A0A3M7P6S1_BRAPC</name>
<evidence type="ECO:0000256" key="1">
    <source>
        <dbReference type="SAM" id="Phobius"/>
    </source>
</evidence>